<dbReference type="Proteomes" id="UP001162483">
    <property type="component" value="Unassembled WGS sequence"/>
</dbReference>
<evidence type="ECO:0000256" key="1">
    <source>
        <dbReference type="SAM" id="MobiDB-lite"/>
    </source>
</evidence>
<dbReference type="EMBL" id="CATNWA010011083">
    <property type="protein sequence ID" value="CAI9561104.1"/>
    <property type="molecule type" value="Genomic_DNA"/>
</dbReference>
<feature type="compositionally biased region" description="Basic and acidic residues" evidence="1">
    <location>
        <begin position="327"/>
        <end position="344"/>
    </location>
</feature>
<protein>
    <recommendedName>
        <fullName evidence="6">Ras and Rab interactor 3</fullName>
    </recommendedName>
</protein>
<dbReference type="InterPro" id="IPR045046">
    <property type="entry name" value="Vps9-like"/>
</dbReference>
<feature type="compositionally biased region" description="Basic and acidic residues" evidence="1">
    <location>
        <begin position="222"/>
        <end position="237"/>
    </location>
</feature>
<proteinExistence type="predicted"/>
<feature type="compositionally biased region" description="Pro residues" evidence="1">
    <location>
        <begin position="92"/>
        <end position="117"/>
    </location>
</feature>
<dbReference type="PROSITE" id="PS51205">
    <property type="entry name" value="VPS9"/>
    <property type="match status" value="1"/>
</dbReference>
<gene>
    <name evidence="4" type="ORF">SPARVUS_LOCUS5382605</name>
</gene>
<dbReference type="SMART" id="SM00314">
    <property type="entry name" value="RA"/>
    <property type="match status" value="1"/>
</dbReference>
<evidence type="ECO:0000259" key="3">
    <source>
        <dbReference type="PROSITE" id="PS51205"/>
    </source>
</evidence>
<feature type="compositionally biased region" description="Low complexity" evidence="1">
    <location>
        <begin position="119"/>
        <end position="153"/>
    </location>
</feature>
<dbReference type="Pfam" id="PF02204">
    <property type="entry name" value="VPS9"/>
    <property type="match status" value="1"/>
</dbReference>
<dbReference type="SUPFAM" id="SSF109993">
    <property type="entry name" value="VPS9 domain"/>
    <property type="match status" value="1"/>
</dbReference>
<evidence type="ECO:0000313" key="5">
    <source>
        <dbReference type="Proteomes" id="UP001162483"/>
    </source>
</evidence>
<feature type="compositionally biased region" description="Polar residues" evidence="1">
    <location>
        <begin position="311"/>
        <end position="326"/>
    </location>
</feature>
<dbReference type="InterPro" id="IPR000159">
    <property type="entry name" value="RA_dom"/>
</dbReference>
<organism evidence="4 5">
    <name type="scientific">Staurois parvus</name>
    <dbReference type="NCBI Taxonomy" id="386267"/>
    <lineage>
        <taxon>Eukaryota</taxon>
        <taxon>Metazoa</taxon>
        <taxon>Chordata</taxon>
        <taxon>Craniata</taxon>
        <taxon>Vertebrata</taxon>
        <taxon>Euteleostomi</taxon>
        <taxon>Amphibia</taxon>
        <taxon>Batrachia</taxon>
        <taxon>Anura</taxon>
        <taxon>Neobatrachia</taxon>
        <taxon>Ranoidea</taxon>
        <taxon>Ranidae</taxon>
        <taxon>Staurois</taxon>
    </lineage>
</organism>
<dbReference type="SMART" id="SM00167">
    <property type="entry name" value="VPS9"/>
    <property type="match status" value="1"/>
</dbReference>
<dbReference type="InterPro" id="IPR037191">
    <property type="entry name" value="VPS9_dom_sf"/>
</dbReference>
<accession>A0ABN9CLT5</accession>
<name>A0ABN9CLT5_9NEOB</name>
<dbReference type="InterPro" id="IPR003123">
    <property type="entry name" value="VPS9"/>
</dbReference>
<reference evidence="4" key="1">
    <citation type="submission" date="2023-05" db="EMBL/GenBank/DDBJ databases">
        <authorList>
            <person name="Stuckert A."/>
        </authorList>
    </citation>
    <scope>NUCLEOTIDE SEQUENCE</scope>
</reference>
<evidence type="ECO:0008006" key="6">
    <source>
        <dbReference type="Google" id="ProtNLM"/>
    </source>
</evidence>
<dbReference type="PROSITE" id="PS50200">
    <property type="entry name" value="RA"/>
    <property type="match status" value="1"/>
</dbReference>
<evidence type="ECO:0000313" key="4">
    <source>
        <dbReference type="EMBL" id="CAI9561104.1"/>
    </source>
</evidence>
<feature type="non-terminal residue" evidence="4">
    <location>
        <position position="1"/>
    </location>
</feature>
<dbReference type="Pfam" id="PF23268">
    <property type="entry name" value="RIN1"/>
    <property type="match status" value="1"/>
</dbReference>
<dbReference type="PANTHER" id="PTHR23101:SF58">
    <property type="entry name" value="RAS AND RAB INTERACTOR 3"/>
    <property type="match status" value="1"/>
</dbReference>
<feature type="compositionally biased region" description="Basic and acidic residues" evidence="1">
    <location>
        <begin position="154"/>
        <end position="178"/>
    </location>
</feature>
<keyword evidence="5" id="KW-1185">Reference proteome</keyword>
<comment type="caution">
    <text evidence="4">The sequence shown here is derived from an EMBL/GenBank/DDBJ whole genome shotgun (WGS) entry which is preliminary data.</text>
</comment>
<evidence type="ECO:0000259" key="2">
    <source>
        <dbReference type="PROSITE" id="PS50200"/>
    </source>
</evidence>
<feature type="region of interest" description="Disordered" evidence="1">
    <location>
        <begin position="88"/>
        <end position="384"/>
    </location>
</feature>
<feature type="domain" description="VPS9" evidence="3">
    <location>
        <begin position="521"/>
        <end position="664"/>
    </location>
</feature>
<dbReference type="PANTHER" id="PTHR23101">
    <property type="entry name" value="RAB GDP/GTP EXCHANGE FACTOR"/>
    <property type="match status" value="1"/>
</dbReference>
<dbReference type="Pfam" id="PF00788">
    <property type="entry name" value="RA"/>
    <property type="match status" value="1"/>
</dbReference>
<sequence length="794" mass="88507">GFWDSSIRGRRSSLIPHPGKSASCGRLRSGEASDAPSDCACEIELLAESGKLWFVNPIFIEECGNTQACDQLPPTNCVAKADVQLPKVVYRRPPPPPPPLHKPPLPSVPPSAPPPDYILPHSHSPTLSSPKISSPTPSSFSDQSLSSPSQRSSVTDDHMVEKPSADMRISNSEEKKDVPGNNAHPEASPVRTPVRLPPAVPKRRPSGKVPENASNVFSVKHNAGEKKLSSPSSEHKNSMPQVKPMTKKAEAHRGSNENVQQKKVGSPVHQQKLADGRKMPPVPPPRVKKLSSKYSSAKAAQQKPDPKRLSEPQQSSKTSEVHQSVKIQDKKGQKKSSTSEDLKGSDSSLNSPMSGPNTPVSNPEMDSNSASSADEDCERPTGASLKKSHSFMLDRAKNRLSIVAITNVFSAFMSADRKLQKRITELAHDKDSYFGNLVQDYKAYSLEMMAKQRSSTEMLQEIRLMMTQLKSYLVQSTELKSMVDYNLYTDDKIDAIVEAALCKCVLKPLKAPIERYLREIHEKDESLRLLTENQLVIQDMTTTDLGVTTSVPDSGVMEKIIQKFGTMHKTYSPEKKITYLLKACKLIYDSMATGNPGKPHGADDFLPVLMYVLARCDLVALLLDVEYMMELMDPSLQLGEGSYYLTTTYGALEHIKNYDKITVTRQLSLEVQDSIHRWERRRTLNKARVSRSSIQDFITISFEELEVNTRTLATKPDTRVAQVLQQCAEKYEVSDPQKYGLYVLVNEQFYRLANDSLPQQVKSRLLKNDQKLDFHFLYKTAGDQDTPVKDLDFL</sequence>
<feature type="compositionally biased region" description="Polar residues" evidence="1">
    <location>
        <begin position="345"/>
        <end position="372"/>
    </location>
</feature>
<dbReference type="Gene3D" id="1.20.1050.80">
    <property type="entry name" value="VPS9 domain"/>
    <property type="match status" value="1"/>
</dbReference>
<feature type="domain" description="Ras-associating" evidence="2">
    <location>
        <begin position="707"/>
        <end position="781"/>
    </location>
</feature>